<evidence type="ECO:0000259" key="4">
    <source>
        <dbReference type="Pfam" id="PF02875"/>
    </source>
</evidence>
<dbReference type="GO" id="GO:0005737">
    <property type="term" value="C:cytoplasm"/>
    <property type="evidence" value="ECO:0007669"/>
    <property type="project" value="UniProtKB-SubCell"/>
</dbReference>
<organism evidence="6 7">
    <name type="scientific">Xylocopilactobacillus apis</name>
    <dbReference type="NCBI Taxonomy" id="2932183"/>
    <lineage>
        <taxon>Bacteria</taxon>
        <taxon>Bacillati</taxon>
        <taxon>Bacillota</taxon>
        <taxon>Bacilli</taxon>
        <taxon>Lactobacillales</taxon>
        <taxon>Lactobacillaceae</taxon>
        <taxon>Xylocopilactobacillus</taxon>
    </lineage>
</organism>
<proteinExistence type="inferred from homology"/>
<evidence type="ECO:0000313" key="6">
    <source>
        <dbReference type="EMBL" id="BDR56021.1"/>
    </source>
</evidence>
<keyword evidence="3" id="KW-0131">Cell cycle</keyword>
<reference evidence="6 7" key="1">
    <citation type="journal article" date="2023" name="Microbiol. Spectr.">
        <title>Symbiosis of Carpenter Bees with Uncharacterized Lactic Acid Bacteria Showing NAD Auxotrophy.</title>
        <authorList>
            <person name="Kawasaki S."/>
            <person name="Ozawa K."/>
            <person name="Mori T."/>
            <person name="Yamamoto A."/>
            <person name="Ito M."/>
            <person name="Ohkuma M."/>
            <person name="Sakamoto M."/>
            <person name="Matsutani M."/>
        </authorList>
    </citation>
    <scope>NUCLEOTIDE SEQUENCE [LARGE SCALE GENOMIC DNA]</scope>
    <source>
        <strain evidence="6 7">KimC2</strain>
    </source>
</reference>
<keyword evidence="3" id="KW-0132">Cell division</keyword>
<dbReference type="InterPro" id="IPR036565">
    <property type="entry name" value="Mur-like_cat_sf"/>
</dbReference>
<dbReference type="GO" id="GO:0005524">
    <property type="term" value="F:ATP binding"/>
    <property type="evidence" value="ECO:0007669"/>
    <property type="project" value="InterPro"/>
</dbReference>
<feature type="domain" description="Mur ligase C-terminal" evidence="4">
    <location>
        <begin position="358"/>
        <end position="486"/>
    </location>
</feature>
<dbReference type="InterPro" id="IPR036615">
    <property type="entry name" value="Mur_ligase_C_dom_sf"/>
</dbReference>
<comment type="similarity">
    <text evidence="2">Belongs to the MurCDEF family. MurE subfamily.</text>
</comment>
<dbReference type="InterPro" id="IPR005761">
    <property type="entry name" value="UDP-N-AcMur-Glu-dNH2Pim_ligase"/>
</dbReference>
<dbReference type="SUPFAM" id="SSF53623">
    <property type="entry name" value="MurD-like peptide ligases, catalytic domain"/>
    <property type="match status" value="1"/>
</dbReference>
<feature type="domain" description="Mur ligase central" evidence="5">
    <location>
        <begin position="114"/>
        <end position="335"/>
    </location>
</feature>
<protein>
    <submittedName>
        <fullName evidence="6">UDP-N-acetylmuramyl-tripeptide synthetase</fullName>
    </submittedName>
</protein>
<evidence type="ECO:0000259" key="5">
    <source>
        <dbReference type="Pfam" id="PF08245"/>
    </source>
</evidence>
<comment type="subcellular location">
    <subcellularLocation>
        <location evidence="3">Cytoplasm</location>
    </subcellularLocation>
</comment>
<dbReference type="PANTHER" id="PTHR23135">
    <property type="entry name" value="MUR LIGASE FAMILY MEMBER"/>
    <property type="match status" value="1"/>
</dbReference>
<evidence type="ECO:0000256" key="2">
    <source>
        <dbReference type="ARBA" id="ARBA00005898"/>
    </source>
</evidence>
<dbReference type="Pfam" id="PF02875">
    <property type="entry name" value="Mur_ligase_C"/>
    <property type="match status" value="1"/>
</dbReference>
<dbReference type="GO" id="GO:0016881">
    <property type="term" value="F:acid-amino acid ligase activity"/>
    <property type="evidence" value="ECO:0007669"/>
    <property type="project" value="InterPro"/>
</dbReference>
<comment type="pathway">
    <text evidence="1 3">Cell wall biogenesis; peptidoglycan biosynthesis.</text>
</comment>
<dbReference type="GO" id="GO:0051301">
    <property type="term" value="P:cell division"/>
    <property type="evidence" value="ECO:0007669"/>
    <property type="project" value="UniProtKB-KW"/>
</dbReference>
<keyword evidence="3" id="KW-0133">Cell shape</keyword>
<gene>
    <name evidence="6" type="primary">murE</name>
    <name evidence="6" type="ORF">KIMC2_05830</name>
</gene>
<dbReference type="GO" id="GO:0009252">
    <property type="term" value="P:peptidoglycan biosynthetic process"/>
    <property type="evidence" value="ECO:0007669"/>
    <property type="project" value="UniProtKB-KW"/>
</dbReference>
<dbReference type="InterPro" id="IPR004101">
    <property type="entry name" value="Mur_ligase_C"/>
</dbReference>
<keyword evidence="3" id="KW-0573">Peptidoglycan synthesis</keyword>
<dbReference type="GO" id="GO:0071555">
    <property type="term" value="P:cell wall organization"/>
    <property type="evidence" value="ECO:0007669"/>
    <property type="project" value="UniProtKB-KW"/>
</dbReference>
<dbReference type="InterPro" id="IPR013221">
    <property type="entry name" value="Mur_ligase_cen"/>
</dbReference>
<dbReference type="InterPro" id="IPR035911">
    <property type="entry name" value="MurE/MurF_N"/>
</dbReference>
<dbReference type="GO" id="GO:0008360">
    <property type="term" value="P:regulation of cell shape"/>
    <property type="evidence" value="ECO:0007669"/>
    <property type="project" value="UniProtKB-KW"/>
</dbReference>
<dbReference type="RefSeq" id="WP_317697860.1">
    <property type="nucleotide sequence ID" value="NZ_AP026801.1"/>
</dbReference>
<dbReference type="Pfam" id="PF08245">
    <property type="entry name" value="Mur_ligase_M"/>
    <property type="match status" value="1"/>
</dbReference>
<dbReference type="PANTHER" id="PTHR23135:SF4">
    <property type="entry name" value="UDP-N-ACETYLMURAMOYL-L-ALANYL-D-GLUTAMATE--2,6-DIAMINOPIMELATE LIGASE MURE HOMOLOG, CHLOROPLASTIC"/>
    <property type="match status" value="1"/>
</dbReference>
<dbReference type="SUPFAM" id="SSF53244">
    <property type="entry name" value="MurD-like peptide ligases, peptide-binding domain"/>
    <property type="match status" value="1"/>
</dbReference>
<keyword evidence="3" id="KW-0961">Cell wall biogenesis/degradation</keyword>
<dbReference type="Gene3D" id="3.40.1390.10">
    <property type="entry name" value="MurE/MurF, N-terminal domain"/>
    <property type="match status" value="1"/>
</dbReference>
<dbReference type="Proteomes" id="UP001321804">
    <property type="component" value="Chromosome"/>
</dbReference>
<dbReference type="KEGG" id="xak:KIMC2_05830"/>
<dbReference type="Gene3D" id="3.40.1190.10">
    <property type="entry name" value="Mur-like, catalytic domain"/>
    <property type="match status" value="1"/>
</dbReference>
<evidence type="ECO:0000256" key="1">
    <source>
        <dbReference type="ARBA" id="ARBA00004752"/>
    </source>
</evidence>
<dbReference type="AlphaFoldDB" id="A0AAU9D0H7"/>
<dbReference type="NCBIfam" id="TIGR01085">
    <property type="entry name" value="murE"/>
    <property type="match status" value="1"/>
</dbReference>
<accession>A0AAU9D0H7</accession>
<sequence length="513" mass="56713">MSLTINSCLLLLKEHHLLKSSAIQGDLDTVMCDIAFDSRVVKKDSIFFCKGDHFRPAFLTMAKDKGAITYVAEKPMVEGTGLNAFIVRNVTKAMAILAAAFYDYPQDDLNVLAITGTKGKTTTAYFAQSILDKQIPHRVALFSTIERIMGSNPGDTIPSNLSTPESVDLFSEMSQAGINDMMDLVMEVSSQAYLRNRVFGLTYDVGVFLNISPDHVGENEHPSYANYLHNKIQLIMNSRKVVLNADTQDWDMVSKAAEVSTDDDSIFVYAGKDYLEKHPEIDFDFYYEINEDLINGVKFVLHANSQKGKLLNIDGDYEISMPGIFNVINAVGAIISSTLLGANRHEAFLGIKDVRVPGRLEVLDLKEHGTVVVDFAHNKLSLTATLNFIKSKFPNAKISVVTGSAGDKGINRRSDMGEVLNDLADRVYLTTDDPDFEEASDIAEEMRSYITNDQVEVSYVEDREEAIKKAVLNNGPEDVVLLAGKGADKYMIVRGQKLPYAGDKEIALATIKD</sequence>
<dbReference type="Gene3D" id="3.90.190.20">
    <property type="entry name" value="Mur ligase, C-terminal domain"/>
    <property type="match status" value="1"/>
</dbReference>
<evidence type="ECO:0000256" key="3">
    <source>
        <dbReference type="RuleBase" id="RU004135"/>
    </source>
</evidence>
<dbReference type="EMBL" id="AP026801">
    <property type="protein sequence ID" value="BDR56021.1"/>
    <property type="molecule type" value="Genomic_DNA"/>
</dbReference>
<keyword evidence="7" id="KW-1185">Reference proteome</keyword>
<dbReference type="SUPFAM" id="SSF63418">
    <property type="entry name" value="MurE/MurF N-terminal domain"/>
    <property type="match status" value="1"/>
</dbReference>
<evidence type="ECO:0000313" key="7">
    <source>
        <dbReference type="Proteomes" id="UP001321804"/>
    </source>
</evidence>
<name>A0AAU9D0H7_9LACO</name>